<feature type="compositionally biased region" description="Polar residues" evidence="1">
    <location>
        <begin position="392"/>
        <end position="403"/>
    </location>
</feature>
<proteinExistence type="predicted"/>
<dbReference type="Gene3D" id="1.10.287.110">
    <property type="entry name" value="DnaJ domain"/>
    <property type="match status" value="1"/>
</dbReference>
<feature type="compositionally biased region" description="Low complexity" evidence="1">
    <location>
        <begin position="178"/>
        <end position="191"/>
    </location>
</feature>
<reference evidence="3" key="2">
    <citation type="journal article" date="2022" name="Hortic Res">
        <title>The genome of Dioscorea zingiberensis sheds light on the biosynthesis, origin and evolution of the medicinally important diosgenin saponins.</title>
        <authorList>
            <person name="Li Y."/>
            <person name="Tan C."/>
            <person name="Li Z."/>
            <person name="Guo J."/>
            <person name="Li S."/>
            <person name="Chen X."/>
            <person name="Wang C."/>
            <person name="Dai X."/>
            <person name="Yang H."/>
            <person name="Song W."/>
            <person name="Hou L."/>
            <person name="Xu J."/>
            <person name="Tong Z."/>
            <person name="Xu A."/>
            <person name="Yuan X."/>
            <person name="Wang W."/>
            <person name="Yang Q."/>
            <person name="Chen L."/>
            <person name="Sun Z."/>
            <person name="Wang K."/>
            <person name="Pan B."/>
            <person name="Chen J."/>
            <person name="Bao Y."/>
            <person name="Liu F."/>
            <person name="Qi X."/>
            <person name="Gang D.R."/>
            <person name="Wen J."/>
            <person name="Li J."/>
        </authorList>
    </citation>
    <scope>NUCLEOTIDE SEQUENCE</scope>
    <source>
        <strain evidence="3">Dzin_1.0</strain>
    </source>
</reference>
<organism evidence="3 4">
    <name type="scientific">Dioscorea zingiberensis</name>
    <dbReference type="NCBI Taxonomy" id="325984"/>
    <lineage>
        <taxon>Eukaryota</taxon>
        <taxon>Viridiplantae</taxon>
        <taxon>Streptophyta</taxon>
        <taxon>Embryophyta</taxon>
        <taxon>Tracheophyta</taxon>
        <taxon>Spermatophyta</taxon>
        <taxon>Magnoliopsida</taxon>
        <taxon>Liliopsida</taxon>
        <taxon>Dioscoreales</taxon>
        <taxon>Dioscoreaceae</taxon>
        <taxon>Dioscorea</taxon>
    </lineage>
</organism>
<accession>A0A9D5CH73</accession>
<gene>
    <name evidence="3" type="ORF">J5N97_020526</name>
</gene>
<dbReference type="SUPFAM" id="SSF46565">
    <property type="entry name" value="Chaperone J-domain"/>
    <property type="match status" value="1"/>
</dbReference>
<dbReference type="AlphaFoldDB" id="A0A9D5CH73"/>
<dbReference type="PANTHER" id="PTHR44137">
    <property type="entry name" value="BNAC03G44070D PROTEIN"/>
    <property type="match status" value="1"/>
</dbReference>
<evidence type="ECO:0000313" key="3">
    <source>
        <dbReference type="EMBL" id="KAJ0972567.1"/>
    </source>
</evidence>
<feature type="region of interest" description="Disordered" evidence="1">
    <location>
        <begin position="451"/>
        <end position="550"/>
    </location>
</feature>
<feature type="region of interest" description="Disordered" evidence="1">
    <location>
        <begin position="236"/>
        <end position="260"/>
    </location>
</feature>
<feature type="compositionally biased region" description="Low complexity" evidence="1">
    <location>
        <begin position="532"/>
        <end position="542"/>
    </location>
</feature>
<dbReference type="EMBL" id="JAGGNH010000005">
    <property type="protein sequence ID" value="KAJ0972567.1"/>
    <property type="molecule type" value="Genomic_DNA"/>
</dbReference>
<protein>
    <recommendedName>
        <fullName evidence="2">J domain-containing protein</fullName>
    </recommendedName>
</protein>
<feature type="region of interest" description="Disordered" evidence="1">
    <location>
        <begin position="146"/>
        <end position="191"/>
    </location>
</feature>
<dbReference type="OrthoDB" id="66964at2759"/>
<feature type="compositionally biased region" description="Low complexity" evidence="1">
    <location>
        <begin position="238"/>
        <end position="258"/>
    </location>
</feature>
<feature type="compositionally biased region" description="Basic and acidic residues" evidence="1">
    <location>
        <begin position="457"/>
        <end position="476"/>
    </location>
</feature>
<feature type="domain" description="J" evidence="2">
    <location>
        <begin position="66"/>
        <end position="130"/>
    </location>
</feature>
<dbReference type="Pfam" id="PF23551">
    <property type="entry name" value="Zn_ribbon_20"/>
    <property type="match status" value="1"/>
</dbReference>
<sequence>MECNRDEALRAKEIAERKFSANDLMGAKKFALKAQNLFPALEGINQMIVTLDVYLAGEVKINGEKDWYAILSVNSSADEETLKKQYRKLALQLHPDKNKSLGAEGAFKLISEAWSVLSDKGKKLLYDQKRDAKEFQQKVSKSFKEPSAPNAANVFNNSTNQTTSGARVRRKSNYSKRSTPSAAPSSLPKASSFWTSCPFCKILFEYLRMYLNCNLLCPNCKKAFCATETVIPNNGPNSTSSTSASQHQQHNVNHNSVNDTCGLGRNTDNCRGMGAKDNQHGTKSDVHTNDNYPWGPFSRKAGAASANASSTAAAQAATMVNKTYEKVKREREEAQAAARKEEALRKRNHPPKRTHSSSGNVNVGVGGTLHELDRLGKRRRSISGDLGANYRGANTKQDVQDAQRNGKGGNSISGFKVTCNVSKESPHLGIRSLLMEKAKVGIKEKLEEWNSAAAAKSTEKEKAKRKQKPEDIDNRKPAVAATNMAEKNANQKQKPKDDNNGKPPAAAFGNSTDININDGSKNFCEQVPESGSSDNNNSDSDNATTGIVSIDVPDPDFYDFDKHRSEKSFGGDQVWATYDNEDGMPRFYALVQKVISLKPFKIRISFLTSKTNSEFGSLDWVGSGFAKTCGDFRVGRYVTNDTVNIFSHRVQWEKGLRGIIKIIPRKGDTWALYKNWSPDWNEHTADSVIYKYEMVEVLDDYNEDQGVSITPLLKVAGFKTVFHRHLDPKKIRRIPKEEMFRFSHQVPSYILTGEEAHNAPKGCCELDPAATPMELLQVITEAKKDEVMKADELKLVS</sequence>
<dbReference type="Proteomes" id="UP001085076">
    <property type="component" value="Miscellaneous, Linkage group lg05"/>
</dbReference>
<dbReference type="GO" id="GO:0005783">
    <property type="term" value="C:endoplasmic reticulum"/>
    <property type="evidence" value="ECO:0007669"/>
    <property type="project" value="UniProtKB-ARBA"/>
</dbReference>
<dbReference type="CDD" id="cd06257">
    <property type="entry name" value="DnaJ"/>
    <property type="match status" value="1"/>
</dbReference>
<evidence type="ECO:0000256" key="1">
    <source>
        <dbReference type="SAM" id="MobiDB-lite"/>
    </source>
</evidence>
<dbReference type="SMART" id="SM00271">
    <property type="entry name" value="DnaJ"/>
    <property type="match status" value="1"/>
</dbReference>
<feature type="region of interest" description="Disordered" evidence="1">
    <location>
        <begin position="386"/>
        <end position="414"/>
    </location>
</feature>
<feature type="compositionally biased region" description="Polar residues" evidence="1">
    <location>
        <begin position="153"/>
        <end position="165"/>
    </location>
</feature>
<dbReference type="PROSITE" id="PS50076">
    <property type="entry name" value="DNAJ_2"/>
    <property type="match status" value="1"/>
</dbReference>
<evidence type="ECO:0000313" key="4">
    <source>
        <dbReference type="Proteomes" id="UP001085076"/>
    </source>
</evidence>
<dbReference type="InterPro" id="IPR001623">
    <property type="entry name" value="DnaJ_domain"/>
</dbReference>
<name>A0A9D5CH73_9LILI</name>
<feature type="compositionally biased region" description="Basic residues" evidence="1">
    <location>
        <begin position="346"/>
        <end position="355"/>
    </location>
</feature>
<dbReference type="InterPro" id="IPR056988">
    <property type="entry name" value="Zn_ribbon_pln"/>
</dbReference>
<dbReference type="InterPro" id="IPR024593">
    <property type="entry name" value="DUF3444"/>
</dbReference>
<evidence type="ECO:0000259" key="2">
    <source>
        <dbReference type="PROSITE" id="PS50076"/>
    </source>
</evidence>
<dbReference type="PROSITE" id="PS00636">
    <property type="entry name" value="DNAJ_1"/>
    <property type="match status" value="1"/>
</dbReference>
<reference evidence="3" key="1">
    <citation type="submission" date="2021-03" db="EMBL/GenBank/DDBJ databases">
        <authorList>
            <person name="Li Z."/>
            <person name="Yang C."/>
        </authorList>
    </citation>
    <scope>NUCLEOTIDE SEQUENCE</scope>
    <source>
        <strain evidence="3">Dzin_1.0</strain>
        <tissue evidence="3">Leaf</tissue>
    </source>
</reference>
<dbReference type="InterPro" id="IPR036869">
    <property type="entry name" value="J_dom_sf"/>
</dbReference>
<dbReference type="Pfam" id="PF00226">
    <property type="entry name" value="DnaJ"/>
    <property type="match status" value="1"/>
</dbReference>
<feature type="region of interest" description="Disordered" evidence="1">
    <location>
        <begin position="328"/>
        <end position="367"/>
    </location>
</feature>
<comment type="caution">
    <text evidence="3">The sequence shown here is derived from an EMBL/GenBank/DDBJ whole genome shotgun (WGS) entry which is preliminary data.</text>
</comment>
<feature type="compositionally biased region" description="Polar residues" evidence="1">
    <location>
        <begin position="509"/>
        <end position="520"/>
    </location>
</feature>
<dbReference type="Pfam" id="PF11926">
    <property type="entry name" value="DUF3444"/>
    <property type="match status" value="1"/>
</dbReference>
<dbReference type="InterPro" id="IPR018253">
    <property type="entry name" value="DnaJ_domain_CS"/>
</dbReference>
<keyword evidence="4" id="KW-1185">Reference proteome</keyword>
<feature type="compositionally biased region" description="Basic and acidic residues" evidence="1">
    <location>
        <begin position="328"/>
        <end position="345"/>
    </location>
</feature>
<dbReference type="PRINTS" id="PR00625">
    <property type="entry name" value="JDOMAIN"/>
</dbReference>
<dbReference type="PANTHER" id="PTHR44137:SF32">
    <property type="entry name" value="DNAJ HEAT SHOCK AMINO-TERMINAL DOMAIN PROTEIN"/>
    <property type="match status" value="1"/>
</dbReference>